<name>A0A5J4Q3U3_9ZZZZ</name>
<evidence type="ECO:0000313" key="3">
    <source>
        <dbReference type="EMBL" id="KAA6315323.1"/>
    </source>
</evidence>
<evidence type="ECO:0000256" key="1">
    <source>
        <dbReference type="ARBA" id="ARBA00023172"/>
    </source>
</evidence>
<dbReference type="InterPro" id="IPR002104">
    <property type="entry name" value="Integrase_catalytic"/>
</dbReference>
<keyword evidence="1" id="KW-0233">DNA recombination</keyword>
<sequence length="424" mass="50379">MRLRDGRRLDSITPTELSINPNLWDDEDEQVKSKVVCPDEFRDEINEGVRSLKTYIEKEYRLIEKDAIDKDWLKLTVDMYYNPKKYYIPEEITIKPTFQQLLDEFLLKHKLSEVRKKNFRVICRAMMRYELFVRATKRGQKAFVLDIDTITPDTLHDMWDFFENEHIYYEKYPALYETIPEKRAPKPRGKNTLIDCFCRIRTFFLWCYDKKKTANRPFDEFRIDECIYGTPVYITLQERNILFEKDLSDHPEIEVQRDIFVFQSLIGCRIGDFYRMTKRNLINGAIEYIPRKTKEGNPVTVRVPLNDKAKAILEKYKDCEGSSLLPFTYEQRYNEAIKEAFKLAGIHRMVTILDPLTNDEVKKPLYEVASSHMARRTFIGNIYKKVKDPNLVGALSGHKEGSKAFNRYREIDEEMKKELVNLLD</sequence>
<dbReference type="GO" id="GO:0003677">
    <property type="term" value="F:DNA binding"/>
    <property type="evidence" value="ECO:0007669"/>
    <property type="project" value="InterPro"/>
</dbReference>
<dbReference type="AlphaFoldDB" id="A0A5J4Q3U3"/>
<proteinExistence type="predicted"/>
<accession>A0A5J4Q3U3</accession>
<dbReference type="SUPFAM" id="SSF56349">
    <property type="entry name" value="DNA breaking-rejoining enzymes"/>
    <property type="match status" value="1"/>
</dbReference>
<evidence type="ECO:0000259" key="2">
    <source>
        <dbReference type="PROSITE" id="PS51898"/>
    </source>
</evidence>
<comment type="caution">
    <text evidence="3">The sequence shown here is derived from an EMBL/GenBank/DDBJ whole genome shotgun (WGS) entry which is preliminary data.</text>
</comment>
<feature type="domain" description="Tyr recombinase" evidence="2">
    <location>
        <begin position="229"/>
        <end position="421"/>
    </location>
</feature>
<dbReference type="Gene3D" id="1.10.443.10">
    <property type="entry name" value="Intergrase catalytic core"/>
    <property type="match status" value="1"/>
</dbReference>
<reference evidence="3" key="1">
    <citation type="submission" date="2019-03" db="EMBL/GenBank/DDBJ databases">
        <title>Single cell metagenomics reveals metabolic interactions within the superorganism composed of flagellate Streblomastix strix and complex community of Bacteroidetes bacteria on its surface.</title>
        <authorList>
            <person name="Treitli S.C."/>
            <person name="Kolisko M."/>
            <person name="Husnik F."/>
            <person name="Keeling P."/>
            <person name="Hampl V."/>
        </authorList>
    </citation>
    <scope>NUCLEOTIDE SEQUENCE</scope>
    <source>
        <strain evidence="3">STM</strain>
    </source>
</reference>
<dbReference type="GO" id="GO:0006310">
    <property type="term" value="P:DNA recombination"/>
    <property type="evidence" value="ECO:0007669"/>
    <property type="project" value="UniProtKB-KW"/>
</dbReference>
<dbReference type="InterPro" id="IPR011010">
    <property type="entry name" value="DNA_brk_join_enz"/>
</dbReference>
<gene>
    <name evidence="3" type="ORF">EZS27_034200</name>
</gene>
<dbReference type="InterPro" id="IPR013762">
    <property type="entry name" value="Integrase-like_cat_sf"/>
</dbReference>
<dbReference type="EMBL" id="SNRY01005294">
    <property type="protein sequence ID" value="KAA6315323.1"/>
    <property type="molecule type" value="Genomic_DNA"/>
</dbReference>
<dbReference type="PROSITE" id="PS51898">
    <property type="entry name" value="TYR_RECOMBINASE"/>
    <property type="match status" value="1"/>
</dbReference>
<dbReference type="GO" id="GO:0015074">
    <property type="term" value="P:DNA integration"/>
    <property type="evidence" value="ECO:0007669"/>
    <property type="project" value="InterPro"/>
</dbReference>
<organism evidence="3">
    <name type="scientific">termite gut metagenome</name>
    <dbReference type="NCBI Taxonomy" id="433724"/>
    <lineage>
        <taxon>unclassified sequences</taxon>
        <taxon>metagenomes</taxon>
        <taxon>organismal metagenomes</taxon>
    </lineage>
</organism>
<dbReference type="CDD" id="cd01185">
    <property type="entry name" value="INTN1_C_like"/>
    <property type="match status" value="1"/>
</dbReference>
<protein>
    <recommendedName>
        <fullName evidence="2">Tyr recombinase domain-containing protein</fullName>
    </recommendedName>
</protein>